<gene>
    <name evidence="1" type="primary">ORF82908</name>
    <name evidence="2" type="synonym">ORF82915</name>
</gene>
<proteinExistence type="predicted"/>
<dbReference type="EMBL" id="HACG01025680">
    <property type="protein sequence ID" value="CEK72545.1"/>
    <property type="molecule type" value="Transcribed_RNA"/>
</dbReference>
<accession>A0A0B6ZVA4</accession>
<evidence type="ECO:0000313" key="2">
    <source>
        <dbReference type="EMBL" id="CEK72545.1"/>
    </source>
</evidence>
<dbReference type="EMBL" id="HACG01025679">
    <property type="protein sequence ID" value="CEK72544.1"/>
    <property type="molecule type" value="Transcribed_RNA"/>
</dbReference>
<organism evidence="1">
    <name type="scientific">Arion vulgaris</name>
    <dbReference type="NCBI Taxonomy" id="1028688"/>
    <lineage>
        <taxon>Eukaryota</taxon>
        <taxon>Metazoa</taxon>
        <taxon>Spiralia</taxon>
        <taxon>Lophotrochozoa</taxon>
        <taxon>Mollusca</taxon>
        <taxon>Gastropoda</taxon>
        <taxon>Heterobranchia</taxon>
        <taxon>Euthyneura</taxon>
        <taxon>Panpulmonata</taxon>
        <taxon>Eupulmonata</taxon>
        <taxon>Stylommatophora</taxon>
        <taxon>Helicina</taxon>
        <taxon>Arionoidea</taxon>
        <taxon>Arionidae</taxon>
        <taxon>Arion</taxon>
    </lineage>
</organism>
<protein>
    <submittedName>
        <fullName evidence="1">Uncharacterized protein</fullName>
    </submittedName>
</protein>
<sequence length="68" mass="7693">MFSRTQATSPHIIVARTRKQHLKKPYCLIQKVCNVPNINKYNIVPIIKLYMVAIIGSIGMGQKTPRGN</sequence>
<evidence type="ECO:0000313" key="1">
    <source>
        <dbReference type="EMBL" id="CEK72544.1"/>
    </source>
</evidence>
<dbReference type="AlphaFoldDB" id="A0A0B6ZVA4"/>
<reference evidence="1" key="1">
    <citation type="submission" date="2014-12" db="EMBL/GenBank/DDBJ databases">
        <title>Insight into the proteome of Arion vulgaris.</title>
        <authorList>
            <person name="Aradska J."/>
            <person name="Bulat T."/>
            <person name="Smidak R."/>
            <person name="Sarate P."/>
            <person name="Gangsoo J."/>
            <person name="Sialana F."/>
            <person name="Bilban M."/>
            <person name="Lubec G."/>
        </authorList>
    </citation>
    <scope>NUCLEOTIDE SEQUENCE</scope>
    <source>
        <tissue evidence="1">Skin</tissue>
    </source>
</reference>
<name>A0A0B6ZVA4_9EUPU</name>